<organism evidence="2 3">
    <name type="scientific">Microbispora maris</name>
    <dbReference type="NCBI Taxonomy" id="3144104"/>
    <lineage>
        <taxon>Bacteria</taxon>
        <taxon>Bacillati</taxon>
        <taxon>Actinomycetota</taxon>
        <taxon>Actinomycetes</taxon>
        <taxon>Streptosporangiales</taxon>
        <taxon>Streptosporangiaceae</taxon>
        <taxon>Microbispora</taxon>
    </lineage>
</organism>
<gene>
    <name evidence="2" type="ORF">AAH991_27245</name>
</gene>
<proteinExistence type="predicted"/>
<dbReference type="Proteomes" id="UP001447516">
    <property type="component" value="Unassembled WGS sequence"/>
</dbReference>
<dbReference type="EMBL" id="JBDJAW010000026">
    <property type="protein sequence ID" value="MEN3538835.1"/>
    <property type="molecule type" value="Genomic_DNA"/>
</dbReference>
<protein>
    <recommendedName>
        <fullName evidence="4">Helix-turn-helix domain-containing protein</fullName>
    </recommendedName>
</protein>
<comment type="caution">
    <text evidence="2">The sequence shown here is derived from an EMBL/GenBank/DDBJ whole genome shotgun (WGS) entry which is preliminary data.</text>
</comment>
<reference evidence="2 3" key="1">
    <citation type="submission" date="2024-05" db="EMBL/GenBank/DDBJ databases">
        <title>Microbispora sp.ZYX-F-249.</title>
        <authorList>
            <person name="Xie H."/>
        </authorList>
    </citation>
    <scope>NUCLEOTIDE SEQUENCE [LARGE SCALE GENOMIC DNA]</scope>
    <source>
        <strain evidence="2 3">ZYX-F-249</strain>
    </source>
</reference>
<name>A0ABV0AVW7_9ACTN</name>
<evidence type="ECO:0000313" key="3">
    <source>
        <dbReference type="Proteomes" id="UP001447516"/>
    </source>
</evidence>
<evidence type="ECO:0008006" key="4">
    <source>
        <dbReference type="Google" id="ProtNLM"/>
    </source>
</evidence>
<evidence type="ECO:0000256" key="1">
    <source>
        <dbReference type="SAM" id="MobiDB-lite"/>
    </source>
</evidence>
<sequence length="150" mass="16258">MTMQPFPAAPYGDVLFPDDDYLVVPMALADADVPPGAAVLWLLLARLAEGHPEVSVSAGQLERHTGSTADEIGEYVRALAADGWLKMRQGRMPGTVVYRILRRPTVEQVKDWAEDLAEPVPPTPEVPVHRPSGPPAGPKHSAAFWRGMAD</sequence>
<evidence type="ECO:0000313" key="2">
    <source>
        <dbReference type="EMBL" id="MEN3538835.1"/>
    </source>
</evidence>
<keyword evidence="3" id="KW-1185">Reference proteome</keyword>
<dbReference type="RefSeq" id="WP_346228756.1">
    <property type="nucleotide sequence ID" value="NZ_JBDJAW010000026.1"/>
</dbReference>
<accession>A0ABV0AVW7</accession>
<feature type="region of interest" description="Disordered" evidence="1">
    <location>
        <begin position="117"/>
        <end position="150"/>
    </location>
</feature>